<reference evidence="1 2" key="1">
    <citation type="submission" date="2018-12" db="EMBL/GenBank/DDBJ databases">
        <authorList>
            <person name="Yu L."/>
        </authorList>
    </citation>
    <scope>NUCLEOTIDE SEQUENCE [LARGE SCALE GENOMIC DNA]</scope>
    <source>
        <strain evidence="1 2">HAW-EB5</strain>
    </source>
</reference>
<dbReference type="OrthoDB" id="6226197at2"/>
<organism evidence="1 2">
    <name type="scientific">Shewanella atlantica</name>
    <dbReference type="NCBI Taxonomy" id="271099"/>
    <lineage>
        <taxon>Bacteria</taxon>
        <taxon>Pseudomonadati</taxon>
        <taxon>Pseudomonadota</taxon>
        <taxon>Gammaproteobacteria</taxon>
        <taxon>Alteromonadales</taxon>
        <taxon>Shewanellaceae</taxon>
        <taxon>Shewanella</taxon>
    </lineage>
</organism>
<protein>
    <submittedName>
        <fullName evidence="1">Uncharacterized protein</fullName>
    </submittedName>
</protein>
<keyword evidence="2" id="KW-1185">Reference proteome</keyword>
<dbReference type="RefSeq" id="WP_148103046.1">
    <property type="nucleotide sequence ID" value="NZ_RXNV01000001.1"/>
</dbReference>
<gene>
    <name evidence="1" type="ORF">EKG39_02095</name>
</gene>
<dbReference type="Gene3D" id="2.60.40.2970">
    <property type="match status" value="1"/>
</dbReference>
<evidence type="ECO:0000313" key="2">
    <source>
        <dbReference type="Proteomes" id="UP000282060"/>
    </source>
</evidence>
<comment type="caution">
    <text evidence="1">The sequence shown here is derived from an EMBL/GenBank/DDBJ whole genome shotgun (WGS) entry which is preliminary data.</text>
</comment>
<accession>A0A431WGC5</accession>
<evidence type="ECO:0000313" key="1">
    <source>
        <dbReference type="EMBL" id="RTR34487.1"/>
    </source>
</evidence>
<dbReference type="EMBL" id="RXNV01000001">
    <property type="protein sequence ID" value="RTR34487.1"/>
    <property type="molecule type" value="Genomic_DNA"/>
</dbReference>
<sequence length="98" mass="11244">MTLAGESVTYEGALAKRGKPNDEDYLIIEAGEEVKIELELSEALQLKSGQYKVELEPLYFFLNKEYLNQELFNQDSVRTLEKSQAYRVYCNAVSLNIE</sequence>
<name>A0A431WGC5_9GAMM</name>
<proteinExistence type="predicted"/>
<dbReference type="Proteomes" id="UP000282060">
    <property type="component" value="Unassembled WGS sequence"/>
</dbReference>
<dbReference type="AlphaFoldDB" id="A0A431WGC5"/>